<evidence type="ECO:0000256" key="8">
    <source>
        <dbReference type="ARBA" id="ARBA00023136"/>
    </source>
</evidence>
<proteinExistence type="inferred from homology"/>
<feature type="transmembrane region" description="Helical" evidence="9">
    <location>
        <begin position="348"/>
        <end position="367"/>
    </location>
</feature>
<reference evidence="11" key="1">
    <citation type="submission" date="2023-07" db="EMBL/GenBank/DDBJ databases">
        <title>Gilvimarinus algae sp. nov., isolated from the surface of Kelp.</title>
        <authorList>
            <person name="Sun Y.Y."/>
            <person name="Gong Y."/>
            <person name="Du Z.J."/>
        </authorList>
    </citation>
    <scope>NUCLEOTIDE SEQUENCE</scope>
    <source>
        <strain evidence="11">SDUM040014</strain>
    </source>
</reference>
<dbReference type="CDD" id="cd17471">
    <property type="entry name" value="MFS_Set"/>
    <property type="match status" value="1"/>
</dbReference>
<evidence type="ECO:0000256" key="4">
    <source>
        <dbReference type="ARBA" id="ARBA00022475"/>
    </source>
</evidence>
<feature type="transmembrane region" description="Helical" evidence="9">
    <location>
        <begin position="83"/>
        <end position="105"/>
    </location>
</feature>
<feature type="transmembrane region" description="Helical" evidence="9">
    <location>
        <begin position="12"/>
        <end position="33"/>
    </location>
</feature>
<feature type="transmembrane region" description="Helical" evidence="9">
    <location>
        <begin position="373"/>
        <end position="396"/>
    </location>
</feature>
<name>A0ABT8TH28_9GAMM</name>
<evidence type="ECO:0000256" key="3">
    <source>
        <dbReference type="ARBA" id="ARBA00022448"/>
    </source>
</evidence>
<keyword evidence="4" id="KW-1003">Cell membrane</keyword>
<dbReference type="InterPro" id="IPR036259">
    <property type="entry name" value="MFS_trans_sf"/>
</dbReference>
<dbReference type="Pfam" id="PF07690">
    <property type="entry name" value="MFS_1"/>
    <property type="match status" value="1"/>
</dbReference>
<evidence type="ECO:0000256" key="6">
    <source>
        <dbReference type="ARBA" id="ARBA00022692"/>
    </source>
</evidence>
<evidence type="ECO:0000256" key="1">
    <source>
        <dbReference type="ARBA" id="ARBA00004651"/>
    </source>
</evidence>
<protein>
    <submittedName>
        <fullName evidence="11">Sugar efflux transporter</fullName>
    </submittedName>
</protein>
<evidence type="ECO:0000256" key="9">
    <source>
        <dbReference type="SAM" id="Phobius"/>
    </source>
</evidence>
<keyword evidence="5" id="KW-0762">Sugar transport</keyword>
<dbReference type="RefSeq" id="WP_302713075.1">
    <property type="nucleotide sequence ID" value="NZ_JAULRT010000052.1"/>
</dbReference>
<keyword evidence="3" id="KW-0813">Transport</keyword>
<feature type="transmembrane region" description="Helical" evidence="9">
    <location>
        <begin position="165"/>
        <end position="190"/>
    </location>
</feature>
<evidence type="ECO:0000256" key="5">
    <source>
        <dbReference type="ARBA" id="ARBA00022597"/>
    </source>
</evidence>
<evidence type="ECO:0000256" key="2">
    <source>
        <dbReference type="ARBA" id="ARBA00006523"/>
    </source>
</evidence>
<comment type="subcellular location">
    <subcellularLocation>
        <location evidence="1">Cell membrane</location>
        <topology evidence="1">Multi-pass membrane protein</topology>
    </subcellularLocation>
</comment>
<feature type="transmembrane region" description="Helical" evidence="9">
    <location>
        <begin position="111"/>
        <end position="130"/>
    </location>
</feature>
<dbReference type="EMBL" id="JAULRT010000052">
    <property type="protein sequence ID" value="MDO3382688.1"/>
    <property type="molecule type" value="Genomic_DNA"/>
</dbReference>
<gene>
    <name evidence="11" type="ORF">QWI16_10940</name>
</gene>
<dbReference type="PROSITE" id="PS50850">
    <property type="entry name" value="MFS"/>
    <property type="match status" value="1"/>
</dbReference>
<feature type="transmembrane region" description="Helical" evidence="9">
    <location>
        <begin position="224"/>
        <end position="247"/>
    </location>
</feature>
<feature type="transmembrane region" description="Helical" evidence="9">
    <location>
        <begin position="314"/>
        <end position="336"/>
    </location>
</feature>
<keyword evidence="12" id="KW-1185">Reference proteome</keyword>
<sequence length="403" mass="43327">MPDDLRVTNPLFRPVALGIYFMSFATGVVGALLLPTMSIFFADAVGVSPFWVGIPYAGMALASIVYNQAVGGWSDSLADRRPLVVALCLVGVLACMVFAFSRRYWVTCASAVTLLSLAMVSFSQMLAYSLEYAERRLPLERIALFNAIVRAQIAFAWVAGPPLGFLLVSYFGFTTLYLTASALFVLVAVVSPQLLPALGKIQSADLSSGPGFWRTATWVQQRSLLICLLALSVMWGVNNAYLISLPLHLTRNLVIDTAWVGWIMGTAAGLEVPVMLLAGVLAARLNPLYLVRASGLAGLMLYAGIYWADALWQLFVLQLANAVFIGILAGLGVSVVQQMLPGRAGSASALYTNTTHAGTLLSSLLVSTVAEGYGYHSVFLANIALVAVATVLFFFVRQRRALH</sequence>
<keyword evidence="8 9" id="KW-0472">Membrane</keyword>
<feature type="transmembrane region" description="Helical" evidence="9">
    <location>
        <begin position="39"/>
        <end position="62"/>
    </location>
</feature>
<dbReference type="SUPFAM" id="SSF103473">
    <property type="entry name" value="MFS general substrate transporter"/>
    <property type="match status" value="1"/>
</dbReference>
<comment type="caution">
    <text evidence="11">The sequence shown here is derived from an EMBL/GenBank/DDBJ whole genome shotgun (WGS) entry which is preliminary data.</text>
</comment>
<dbReference type="PANTHER" id="PTHR23535:SF2">
    <property type="entry name" value="SUGAR EFFLUX TRANSPORTER A-RELATED"/>
    <property type="match status" value="1"/>
</dbReference>
<feature type="domain" description="Major facilitator superfamily (MFS) profile" evidence="10">
    <location>
        <begin position="11"/>
        <end position="401"/>
    </location>
</feature>
<feature type="transmembrane region" description="Helical" evidence="9">
    <location>
        <begin position="259"/>
        <end position="282"/>
    </location>
</feature>
<comment type="similarity">
    <text evidence="2">Belongs to the major facilitator superfamily. Set transporter family.</text>
</comment>
<evidence type="ECO:0000256" key="7">
    <source>
        <dbReference type="ARBA" id="ARBA00022989"/>
    </source>
</evidence>
<accession>A0ABT8TH28</accession>
<dbReference type="PANTHER" id="PTHR23535">
    <property type="entry name" value="SUGAR EFFLUX TRANSPORTER A-RELATED"/>
    <property type="match status" value="1"/>
</dbReference>
<dbReference type="Proteomes" id="UP001168380">
    <property type="component" value="Unassembled WGS sequence"/>
</dbReference>
<dbReference type="Gene3D" id="1.20.1250.20">
    <property type="entry name" value="MFS general substrate transporter like domains"/>
    <property type="match status" value="2"/>
</dbReference>
<evidence type="ECO:0000313" key="12">
    <source>
        <dbReference type="Proteomes" id="UP001168380"/>
    </source>
</evidence>
<evidence type="ECO:0000259" key="10">
    <source>
        <dbReference type="PROSITE" id="PS50850"/>
    </source>
</evidence>
<dbReference type="InterPro" id="IPR020846">
    <property type="entry name" value="MFS_dom"/>
</dbReference>
<dbReference type="InterPro" id="IPR011701">
    <property type="entry name" value="MFS"/>
</dbReference>
<evidence type="ECO:0000313" key="11">
    <source>
        <dbReference type="EMBL" id="MDO3382688.1"/>
    </source>
</evidence>
<feature type="transmembrane region" description="Helical" evidence="9">
    <location>
        <begin position="289"/>
        <end position="308"/>
    </location>
</feature>
<keyword evidence="6 9" id="KW-0812">Transmembrane</keyword>
<organism evidence="11 12">
    <name type="scientific">Gilvimarinus algae</name>
    <dbReference type="NCBI Taxonomy" id="3058037"/>
    <lineage>
        <taxon>Bacteria</taxon>
        <taxon>Pseudomonadati</taxon>
        <taxon>Pseudomonadota</taxon>
        <taxon>Gammaproteobacteria</taxon>
        <taxon>Cellvibrionales</taxon>
        <taxon>Cellvibrionaceae</taxon>
        <taxon>Gilvimarinus</taxon>
    </lineage>
</organism>
<keyword evidence="7 9" id="KW-1133">Transmembrane helix</keyword>